<dbReference type="Pfam" id="PF01431">
    <property type="entry name" value="Peptidase_M13"/>
    <property type="match status" value="1"/>
</dbReference>
<dbReference type="InterPro" id="IPR008753">
    <property type="entry name" value="Peptidase_M13_N"/>
</dbReference>
<evidence type="ECO:0008006" key="13">
    <source>
        <dbReference type="Google" id="ProtNLM"/>
    </source>
</evidence>
<evidence type="ECO:0000313" key="11">
    <source>
        <dbReference type="EMBL" id="KLV08412.1"/>
    </source>
</evidence>
<dbReference type="Gene3D" id="1.10.1380.10">
    <property type="entry name" value="Neutral endopeptidase , domain2"/>
    <property type="match status" value="1"/>
</dbReference>
<evidence type="ECO:0000259" key="10">
    <source>
        <dbReference type="Pfam" id="PF05649"/>
    </source>
</evidence>
<evidence type="ECO:0000256" key="6">
    <source>
        <dbReference type="ARBA" id="ARBA00022833"/>
    </source>
</evidence>
<keyword evidence="4" id="KW-0479">Metal-binding</keyword>
<dbReference type="InterPro" id="IPR000718">
    <property type="entry name" value="Peptidase_M13"/>
</dbReference>
<dbReference type="InterPro" id="IPR042089">
    <property type="entry name" value="Peptidase_M13_dom_2"/>
</dbReference>
<dbReference type="EMBL" id="LDOU01000015">
    <property type="protein sequence ID" value="KLV08412.1"/>
    <property type="molecule type" value="Genomic_DNA"/>
</dbReference>
<dbReference type="Pfam" id="PF05649">
    <property type="entry name" value="Peptidase_M13_N"/>
    <property type="match status" value="1"/>
</dbReference>
<dbReference type="InterPro" id="IPR024079">
    <property type="entry name" value="MetalloPept_cat_dom_sf"/>
</dbReference>
<comment type="cofactor">
    <cofactor evidence="1">
        <name>Zn(2+)</name>
        <dbReference type="ChEBI" id="CHEBI:29105"/>
    </cofactor>
</comment>
<evidence type="ECO:0000256" key="5">
    <source>
        <dbReference type="ARBA" id="ARBA00022801"/>
    </source>
</evidence>
<evidence type="ECO:0000256" key="1">
    <source>
        <dbReference type="ARBA" id="ARBA00001947"/>
    </source>
</evidence>
<evidence type="ECO:0000256" key="8">
    <source>
        <dbReference type="SAM" id="SignalP"/>
    </source>
</evidence>
<feature type="domain" description="Peptidase M13 N-terminal" evidence="10">
    <location>
        <begin position="39"/>
        <end position="414"/>
    </location>
</feature>
<dbReference type="PROSITE" id="PS51885">
    <property type="entry name" value="NEPRILYSIN"/>
    <property type="match status" value="1"/>
</dbReference>
<dbReference type="Proteomes" id="UP000035909">
    <property type="component" value="Unassembled WGS sequence"/>
</dbReference>
<evidence type="ECO:0000256" key="7">
    <source>
        <dbReference type="ARBA" id="ARBA00023049"/>
    </source>
</evidence>
<organism evidence="11 12">
    <name type="scientific">Photobacterium ganghwense</name>
    <dbReference type="NCBI Taxonomy" id="320778"/>
    <lineage>
        <taxon>Bacteria</taxon>
        <taxon>Pseudomonadati</taxon>
        <taxon>Pseudomonadota</taxon>
        <taxon>Gammaproteobacteria</taxon>
        <taxon>Vibrionales</taxon>
        <taxon>Vibrionaceae</taxon>
        <taxon>Photobacterium</taxon>
    </lineage>
</organism>
<feature type="chain" id="PRO_5005253899" description="Peptidase M13" evidence="8">
    <location>
        <begin position="34"/>
        <end position="675"/>
    </location>
</feature>
<comment type="caution">
    <text evidence="11">The sequence shown here is derived from an EMBL/GenBank/DDBJ whole genome shotgun (WGS) entry which is preliminary data.</text>
</comment>
<reference evidence="11 12" key="1">
    <citation type="submission" date="2015-05" db="EMBL/GenBank/DDBJ databases">
        <title>Photobacterium galathea sp. nov.</title>
        <authorList>
            <person name="Machado H."/>
            <person name="Gram L."/>
        </authorList>
    </citation>
    <scope>NUCLEOTIDE SEQUENCE [LARGE SCALE GENOMIC DNA]</scope>
    <source>
        <strain evidence="11 12">DSM 22954</strain>
    </source>
</reference>
<dbReference type="PATRIC" id="fig|320778.3.peg.3640"/>
<protein>
    <recommendedName>
        <fullName evidence="13">Peptidase M13</fullName>
    </recommendedName>
</protein>
<evidence type="ECO:0000256" key="2">
    <source>
        <dbReference type="ARBA" id="ARBA00007357"/>
    </source>
</evidence>
<dbReference type="GO" id="GO:0004222">
    <property type="term" value="F:metalloendopeptidase activity"/>
    <property type="evidence" value="ECO:0007669"/>
    <property type="project" value="InterPro"/>
</dbReference>
<evidence type="ECO:0000256" key="3">
    <source>
        <dbReference type="ARBA" id="ARBA00022670"/>
    </source>
</evidence>
<keyword evidence="12" id="KW-1185">Reference proteome</keyword>
<keyword evidence="8" id="KW-0732">Signal</keyword>
<gene>
    <name evidence="11" type="ORF">ABT57_16720</name>
</gene>
<dbReference type="AlphaFoldDB" id="A0A0J1K1U4"/>
<keyword evidence="3" id="KW-0645">Protease</keyword>
<comment type="similarity">
    <text evidence="2">Belongs to the peptidase M13 family.</text>
</comment>
<feature type="signal peptide" evidence="8">
    <location>
        <begin position="1"/>
        <end position="33"/>
    </location>
</feature>
<accession>A0A0J1K1U4</accession>
<dbReference type="PANTHER" id="PTHR11733">
    <property type="entry name" value="ZINC METALLOPROTEASE FAMILY M13 NEPRILYSIN-RELATED"/>
    <property type="match status" value="1"/>
</dbReference>
<dbReference type="GO" id="GO:0005886">
    <property type="term" value="C:plasma membrane"/>
    <property type="evidence" value="ECO:0007669"/>
    <property type="project" value="TreeGrafter"/>
</dbReference>
<evidence type="ECO:0000259" key="9">
    <source>
        <dbReference type="Pfam" id="PF01431"/>
    </source>
</evidence>
<dbReference type="Gene3D" id="3.40.390.10">
    <property type="entry name" value="Collagenase (Catalytic Domain)"/>
    <property type="match status" value="1"/>
</dbReference>
<dbReference type="SUPFAM" id="SSF55486">
    <property type="entry name" value="Metalloproteases ('zincins'), catalytic domain"/>
    <property type="match status" value="1"/>
</dbReference>
<feature type="domain" description="Peptidase M13 C-terminal" evidence="9">
    <location>
        <begin position="466"/>
        <end position="671"/>
    </location>
</feature>
<sequence>MHVKSVFESVCSLLWLFVSIWLLMTLSVSFAMAATQPRPQDDFYTYVNADWLEKTPIPEDLPGIDNFTQVTLNVNKQVWDTLETLRKATSPLAPYEKQLLDLYLSYNDIEQRDKLGIRPLTTELEMIDNCKDHSCIARAFAELEKLGVGGPLIIGVTNDAKNSSRYIATVVQYGLGQTQAVLVGDDDRSQKIRALYQEHISNMLTLAGFNDGKERALRVINLEQKLAQIHWTPAQNRDPQKTYNLFDTAKLQQTLPHFPVKDMLSVLGFEPELDMVVKQPSYLVALNALFANTRIETWQDYLRMRLIAEHAALLSSAFQDEVNAYRRKMGIAGKDMPQWLRSVFFLEEKADMLVGRVYVEHHFSDDELAQIQKIIQAIKEEYRSAITDSTFFSEPTKVQALAKLEAMRFYIGYPKTWKDYSALTITPDDLIGNTRRIALFDHEEMVAKLNKPVDPDEWLQAPTMVNAYYQPSANKFMLMAAILQPPFFDASWSDAAQMGGIGFIIGHEIGHGFDDQGSQYDAEGNLRNWWTPEDRKKFNAVAKRAVTQANAYEILPGHYLNGELELGEILGDLNGLHIAHRANLRMVKAAGSTNENELKLQIEKANRDFFEQAAKVWRSHLREATLLKFLEIDGHPPGKYRVNGIFPHLDAFHDTYQISPGDGMYLPPSDRLKIW</sequence>
<name>A0A0J1K1U4_9GAMM</name>
<keyword evidence="6" id="KW-0862">Zinc</keyword>
<dbReference type="STRING" id="320778.ABT57_16720"/>
<dbReference type="PRINTS" id="PR00786">
    <property type="entry name" value="NEPRILYSIN"/>
</dbReference>
<dbReference type="OrthoDB" id="9775677at2"/>
<dbReference type="GO" id="GO:0016485">
    <property type="term" value="P:protein processing"/>
    <property type="evidence" value="ECO:0007669"/>
    <property type="project" value="TreeGrafter"/>
</dbReference>
<dbReference type="GO" id="GO:0046872">
    <property type="term" value="F:metal ion binding"/>
    <property type="evidence" value="ECO:0007669"/>
    <property type="project" value="UniProtKB-KW"/>
</dbReference>
<dbReference type="PANTHER" id="PTHR11733:SF167">
    <property type="entry name" value="FI17812P1-RELATED"/>
    <property type="match status" value="1"/>
</dbReference>
<keyword evidence="5" id="KW-0378">Hydrolase</keyword>
<dbReference type="CDD" id="cd08662">
    <property type="entry name" value="M13"/>
    <property type="match status" value="1"/>
</dbReference>
<evidence type="ECO:0000313" key="12">
    <source>
        <dbReference type="Proteomes" id="UP000035909"/>
    </source>
</evidence>
<dbReference type="InterPro" id="IPR018497">
    <property type="entry name" value="Peptidase_M13_C"/>
</dbReference>
<proteinExistence type="inferred from homology"/>
<evidence type="ECO:0000256" key="4">
    <source>
        <dbReference type="ARBA" id="ARBA00022723"/>
    </source>
</evidence>
<keyword evidence="7" id="KW-0482">Metalloprotease</keyword>